<keyword evidence="1" id="KW-1185">Reference proteome</keyword>
<sequence length="188" mass="22262">MSPFRLIFGKPCHLPVELEHRALWAIKKYNFDMKEAGNIRRLQLSELDELRNDAYENAKIYKEKTKAFHDRHIIRKSFEIGQRVLFFTSKFKLFPVDIRHISTGNESKVNGHRLKIYHENVLHQEDEVLHFIDVPAMNMQQLYMIIIPFLQHLYMLVGAVEPLLQIRHQSLQGRHFLTQCAALPCSRQ</sequence>
<dbReference type="GeneID" id="110757598"/>
<accession>A0A6P5SG44</accession>
<dbReference type="RefSeq" id="XP_021814949.1">
    <property type="nucleotide sequence ID" value="XM_021959257.1"/>
</dbReference>
<gene>
    <name evidence="2" type="primary">LOC110757598</name>
</gene>
<evidence type="ECO:0000313" key="1">
    <source>
        <dbReference type="Proteomes" id="UP000515124"/>
    </source>
</evidence>
<protein>
    <submittedName>
        <fullName evidence="2">Uncharacterized protein LOC110757598</fullName>
    </submittedName>
</protein>
<organism evidence="1 2">
    <name type="scientific">Prunus avium</name>
    <name type="common">Cherry</name>
    <name type="synonym">Cerasus avium</name>
    <dbReference type="NCBI Taxonomy" id="42229"/>
    <lineage>
        <taxon>Eukaryota</taxon>
        <taxon>Viridiplantae</taxon>
        <taxon>Streptophyta</taxon>
        <taxon>Embryophyta</taxon>
        <taxon>Tracheophyta</taxon>
        <taxon>Spermatophyta</taxon>
        <taxon>Magnoliopsida</taxon>
        <taxon>eudicotyledons</taxon>
        <taxon>Gunneridae</taxon>
        <taxon>Pentapetalae</taxon>
        <taxon>rosids</taxon>
        <taxon>fabids</taxon>
        <taxon>Rosales</taxon>
        <taxon>Rosaceae</taxon>
        <taxon>Amygdaloideae</taxon>
        <taxon>Amygdaleae</taxon>
        <taxon>Prunus</taxon>
    </lineage>
</organism>
<name>A0A6P5SG44_PRUAV</name>
<reference evidence="2" key="1">
    <citation type="submission" date="2025-08" db="UniProtKB">
        <authorList>
            <consortium name="RefSeq"/>
        </authorList>
    </citation>
    <scope>IDENTIFICATION</scope>
</reference>
<dbReference type="KEGG" id="pavi:110757598"/>
<dbReference type="Proteomes" id="UP000515124">
    <property type="component" value="Unplaced"/>
</dbReference>
<dbReference type="InterPro" id="IPR052160">
    <property type="entry name" value="Gypsy_RT_Integrase-like"/>
</dbReference>
<evidence type="ECO:0000313" key="2">
    <source>
        <dbReference type="RefSeq" id="XP_021814949.1"/>
    </source>
</evidence>
<dbReference type="PANTHER" id="PTHR47266">
    <property type="entry name" value="ENDONUCLEASE-RELATED"/>
    <property type="match status" value="1"/>
</dbReference>
<proteinExistence type="predicted"/>
<dbReference type="AlphaFoldDB" id="A0A6P5SG44"/>